<dbReference type="VEuPathDB" id="VectorBase:ISCP_009139"/>
<dbReference type="EnsemblMetazoa" id="ISCW013676-RA">
    <property type="protein sequence ID" value="ISCW013676-PA"/>
    <property type="gene ID" value="ISCW013676"/>
</dbReference>
<dbReference type="EMBL" id="ABJB010341503">
    <property type="status" value="NOT_ANNOTATED_CDS"/>
    <property type="molecule type" value="Genomic_DNA"/>
</dbReference>
<dbReference type="KEGG" id="isc:8043093"/>
<evidence type="ECO:0000256" key="1">
    <source>
        <dbReference type="SAM" id="MobiDB-lite"/>
    </source>
</evidence>
<dbReference type="EMBL" id="DS966152">
    <property type="protein sequence ID" value="EEC19728.1"/>
    <property type="molecule type" value="Genomic_DNA"/>
</dbReference>
<dbReference type="HOGENOM" id="CLU_1962042_0_0_1"/>
<accession>B7QLK6</accession>
<evidence type="ECO:0000313" key="4">
    <source>
        <dbReference type="Proteomes" id="UP000001555"/>
    </source>
</evidence>
<protein>
    <submittedName>
        <fullName evidence="2 3">Uncharacterized protein</fullName>
    </submittedName>
</protein>
<evidence type="ECO:0000313" key="3">
    <source>
        <dbReference type="EnsemblMetazoa" id="ISCW013676-PA"/>
    </source>
</evidence>
<organism>
    <name type="scientific">Ixodes scapularis</name>
    <name type="common">Black-legged tick</name>
    <name type="synonym">Deer tick</name>
    <dbReference type="NCBI Taxonomy" id="6945"/>
    <lineage>
        <taxon>Eukaryota</taxon>
        <taxon>Metazoa</taxon>
        <taxon>Ecdysozoa</taxon>
        <taxon>Arthropoda</taxon>
        <taxon>Chelicerata</taxon>
        <taxon>Arachnida</taxon>
        <taxon>Acari</taxon>
        <taxon>Parasitiformes</taxon>
        <taxon>Ixodida</taxon>
        <taxon>Ixodoidea</taxon>
        <taxon>Ixodidae</taxon>
        <taxon>Ixodinae</taxon>
        <taxon>Ixodes</taxon>
    </lineage>
</organism>
<dbReference type="VEuPathDB" id="VectorBase:ISCI013676"/>
<feature type="compositionally biased region" description="Acidic residues" evidence="1">
    <location>
        <begin position="20"/>
        <end position="36"/>
    </location>
</feature>
<proteinExistence type="predicted"/>
<sequence>MATASADSVPADAVDKEEAVDAEVTDELAEPAEPETLEGRAAIIQEKLDATYRQIVFLDQQIRDLKRLYRRAEQNNKYAFRYNIRMKMSIASGIKMMFYHYANTKVTELERITAQMERSTASDTSDGV</sequence>
<feature type="compositionally biased region" description="Low complexity" evidence="1">
    <location>
        <begin position="1"/>
        <end position="12"/>
    </location>
</feature>
<dbReference type="PaxDb" id="6945-B7QLK6"/>
<gene>
    <name evidence="3" type="primary">8043093</name>
    <name evidence="2" type="ORF">IscW_ISCW013676</name>
</gene>
<reference evidence="3" key="2">
    <citation type="submission" date="2020-05" db="UniProtKB">
        <authorList>
            <consortium name="EnsemblMetazoa"/>
        </authorList>
    </citation>
    <scope>IDENTIFICATION</scope>
    <source>
        <strain evidence="3">wikel</strain>
    </source>
</reference>
<dbReference type="InParanoid" id="B7QLK6"/>
<feature type="region of interest" description="Disordered" evidence="1">
    <location>
        <begin position="1"/>
        <end position="36"/>
    </location>
</feature>
<dbReference type="VEuPathDB" id="VectorBase:ISCW013676"/>
<dbReference type="OrthoDB" id="6427379at2759"/>
<dbReference type="Proteomes" id="UP000001555">
    <property type="component" value="Unassembled WGS sequence"/>
</dbReference>
<evidence type="ECO:0000313" key="2">
    <source>
        <dbReference type="EMBL" id="EEC19728.1"/>
    </source>
</evidence>
<dbReference type="AlphaFoldDB" id="B7QLK6"/>
<name>B7QLK6_IXOSC</name>
<reference evidence="2 4" key="1">
    <citation type="submission" date="2008-03" db="EMBL/GenBank/DDBJ databases">
        <title>Annotation of Ixodes scapularis.</title>
        <authorList>
            <consortium name="Ixodes scapularis Genome Project Consortium"/>
            <person name="Caler E."/>
            <person name="Hannick L.I."/>
            <person name="Bidwell S."/>
            <person name="Joardar V."/>
            <person name="Thiagarajan M."/>
            <person name="Amedeo P."/>
            <person name="Galinsky K.J."/>
            <person name="Schobel S."/>
            <person name="Inman J."/>
            <person name="Hostetler J."/>
            <person name="Miller J."/>
            <person name="Hammond M."/>
            <person name="Megy K."/>
            <person name="Lawson D."/>
            <person name="Kodira C."/>
            <person name="Sutton G."/>
            <person name="Meyer J."/>
            <person name="Hill C.A."/>
            <person name="Birren B."/>
            <person name="Nene V."/>
            <person name="Collins F."/>
            <person name="Alarcon-Chaidez F."/>
            <person name="Wikel S."/>
            <person name="Strausberg R."/>
        </authorList>
    </citation>
    <scope>NUCLEOTIDE SEQUENCE [LARGE SCALE GENOMIC DNA]</scope>
    <source>
        <strain evidence="4">Wikel</strain>
        <strain evidence="2">Wikel colony</strain>
    </source>
</reference>
<keyword evidence="4" id="KW-1185">Reference proteome</keyword>